<dbReference type="AlphaFoldDB" id="A0A8H5F5A5"/>
<sequence length="241" mass="27420">MQEMEPPPGFRVALPAREYAGKCTSPRQEHIHAPPLSIWLAFLMQNENRGDRFASDSISSDSSTLAAPLRMLYLSQTPTVMVAPESFYHDKHTDDFTPWMPRARYAFRGTGIPQHLCYTWDFDVRLQRRKRLAFASADSEGEVNGGGMTIKPRWTKTMIPCPYFCTRGCESHSSRKKRSANGRVLEHLTSAVTVTRARTTSTVSGLRASSDWKLSARRCECEHRRLLATARRVMIKVMRPL</sequence>
<gene>
    <name evidence="1" type="ORF">D9619_011251</name>
</gene>
<proteinExistence type="predicted"/>
<protein>
    <submittedName>
        <fullName evidence="1">Uncharacterized protein</fullName>
    </submittedName>
</protein>
<evidence type="ECO:0000313" key="1">
    <source>
        <dbReference type="EMBL" id="KAF5324239.1"/>
    </source>
</evidence>
<keyword evidence="2" id="KW-1185">Reference proteome</keyword>
<name>A0A8H5F5A5_9AGAR</name>
<dbReference type="EMBL" id="JAACJJ010000016">
    <property type="protein sequence ID" value="KAF5324239.1"/>
    <property type="molecule type" value="Genomic_DNA"/>
</dbReference>
<organism evidence="1 2">
    <name type="scientific">Psilocybe cf. subviscida</name>
    <dbReference type="NCBI Taxonomy" id="2480587"/>
    <lineage>
        <taxon>Eukaryota</taxon>
        <taxon>Fungi</taxon>
        <taxon>Dikarya</taxon>
        <taxon>Basidiomycota</taxon>
        <taxon>Agaricomycotina</taxon>
        <taxon>Agaricomycetes</taxon>
        <taxon>Agaricomycetidae</taxon>
        <taxon>Agaricales</taxon>
        <taxon>Agaricineae</taxon>
        <taxon>Strophariaceae</taxon>
        <taxon>Psilocybe</taxon>
    </lineage>
</organism>
<reference evidence="1 2" key="1">
    <citation type="journal article" date="2020" name="ISME J.">
        <title>Uncovering the hidden diversity of litter-decomposition mechanisms in mushroom-forming fungi.</title>
        <authorList>
            <person name="Floudas D."/>
            <person name="Bentzer J."/>
            <person name="Ahren D."/>
            <person name="Johansson T."/>
            <person name="Persson P."/>
            <person name="Tunlid A."/>
        </authorList>
    </citation>
    <scope>NUCLEOTIDE SEQUENCE [LARGE SCALE GENOMIC DNA]</scope>
    <source>
        <strain evidence="1 2">CBS 101986</strain>
    </source>
</reference>
<evidence type="ECO:0000313" key="2">
    <source>
        <dbReference type="Proteomes" id="UP000567179"/>
    </source>
</evidence>
<dbReference type="Proteomes" id="UP000567179">
    <property type="component" value="Unassembled WGS sequence"/>
</dbReference>
<accession>A0A8H5F5A5</accession>
<comment type="caution">
    <text evidence="1">The sequence shown here is derived from an EMBL/GenBank/DDBJ whole genome shotgun (WGS) entry which is preliminary data.</text>
</comment>